<keyword evidence="3" id="KW-0808">Transferase</keyword>
<evidence type="ECO:0000313" key="4">
    <source>
        <dbReference type="Proteomes" id="UP001259832"/>
    </source>
</evidence>
<keyword evidence="1" id="KW-1133">Transmembrane helix</keyword>
<feature type="transmembrane region" description="Helical" evidence="1">
    <location>
        <begin position="58"/>
        <end position="83"/>
    </location>
</feature>
<comment type="caution">
    <text evidence="3">The sequence shown here is derived from an EMBL/GenBank/DDBJ whole genome shotgun (WGS) entry which is preliminary data.</text>
</comment>
<dbReference type="InterPro" id="IPR051681">
    <property type="entry name" value="Ser/Thr_Kinases-Pseudokinases"/>
</dbReference>
<dbReference type="GO" id="GO:0005524">
    <property type="term" value="F:ATP binding"/>
    <property type="evidence" value="ECO:0007669"/>
    <property type="project" value="InterPro"/>
</dbReference>
<dbReference type="Pfam" id="PF07714">
    <property type="entry name" value="PK_Tyr_Ser-Thr"/>
    <property type="match status" value="1"/>
</dbReference>
<evidence type="ECO:0000313" key="3">
    <source>
        <dbReference type="EMBL" id="KAK1937889.1"/>
    </source>
</evidence>
<evidence type="ECO:0000256" key="1">
    <source>
        <dbReference type="SAM" id="Phobius"/>
    </source>
</evidence>
<keyword evidence="1" id="KW-0812">Transmembrane</keyword>
<accession>A0AAD9GG57</accession>
<dbReference type="GO" id="GO:0007229">
    <property type="term" value="P:integrin-mediated signaling pathway"/>
    <property type="evidence" value="ECO:0007669"/>
    <property type="project" value="UniProtKB-KW"/>
</dbReference>
<dbReference type="PROSITE" id="PS50011">
    <property type="entry name" value="PROTEIN_KINASE_DOM"/>
    <property type="match status" value="1"/>
</dbReference>
<dbReference type="EMBL" id="JASMQC010000019">
    <property type="protein sequence ID" value="KAK1937889.1"/>
    <property type="molecule type" value="Genomic_DNA"/>
</dbReference>
<dbReference type="InterPro" id="IPR011009">
    <property type="entry name" value="Kinase-like_dom_sf"/>
</dbReference>
<dbReference type="InterPro" id="IPR001245">
    <property type="entry name" value="Ser-Thr/Tyr_kinase_cat_dom"/>
</dbReference>
<dbReference type="Gene3D" id="3.30.200.20">
    <property type="entry name" value="Phosphorylase Kinase, domain 1"/>
    <property type="match status" value="1"/>
</dbReference>
<reference evidence="3" key="1">
    <citation type="submission" date="2023-08" db="EMBL/GenBank/DDBJ databases">
        <title>Reference Genome Resource for the Citrus Pathogen Phytophthora citrophthora.</title>
        <authorList>
            <person name="Moller H."/>
            <person name="Coetzee B."/>
            <person name="Rose L.J."/>
            <person name="Van Niekerk J.M."/>
        </authorList>
    </citation>
    <scope>NUCLEOTIDE SEQUENCE</scope>
    <source>
        <strain evidence="3">STE-U-9442</strain>
    </source>
</reference>
<gene>
    <name evidence="3" type="ORF">P3T76_009626</name>
</gene>
<organism evidence="3 4">
    <name type="scientific">Phytophthora citrophthora</name>
    <dbReference type="NCBI Taxonomy" id="4793"/>
    <lineage>
        <taxon>Eukaryota</taxon>
        <taxon>Sar</taxon>
        <taxon>Stramenopiles</taxon>
        <taxon>Oomycota</taxon>
        <taxon>Peronosporomycetes</taxon>
        <taxon>Peronosporales</taxon>
        <taxon>Peronosporaceae</taxon>
        <taxon>Phytophthora</taxon>
    </lineage>
</organism>
<sequence length="427" mass="48638">MSSAQTPFQVILAFISNAFGDSWVSTMKLPLKMLRSSRLPQGARWHAVRSSWRRQLPLLAKLVVVFSVVGYFFWNVTAIASLVQSAGPALRSEGPRAVAEGLRNAFTDILAVRDSEEAWWLRPETYRKESGCDFSAAVALFKPEELELNCANMDQLETGEYIGKGFWREVYKAKWNGRDVAVKRVKEDHLSRPDIIPRHVEECASIFSIRNEPNIVGLVGWCKTTVVVDYIPHQLDTLLFESEEPVSVHRALKLARDAARGVAQLHRAPGGPFVHADLQARQFLIDTNGTLQLNDFNRIKYTGPRLVKGVPTDEKCTFETSVAKGKWRSPEEYRHLHLDEKLDIYSLSLVMWALRAREKPFRALEREEVYEKVPAGLRPALEAMSDYPQQMQDLVIRGWDTDPKKRPTAAEMADEIDRILKNYESTR</sequence>
<feature type="domain" description="Protein kinase" evidence="2">
    <location>
        <begin position="156"/>
        <end position="420"/>
    </location>
</feature>
<name>A0AAD9GG57_9STRA</name>
<keyword evidence="1" id="KW-0472">Membrane</keyword>
<keyword evidence="3" id="KW-0418">Kinase</keyword>
<protein>
    <submittedName>
        <fullName evidence="3">Integrin-linked protein kinase 1</fullName>
    </submittedName>
</protein>
<dbReference type="PANTHER" id="PTHR44329">
    <property type="entry name" value="SERINE/THREONINE-PROTEIN KINASE TNNI3K-RELATED"/>
    <property type="match status" value="1"/>
</dbReference>
<keyword evidence="3" id="KW-0401">Integrin</keyword>
<keyword evidence="4" id="KW-1185">Reference proteome</keyword>
<dbReference type="AlphaFoldDB" id="A0AAD9GG57"/>
<dbReference type="Proteomes" id="UP001259832">
    <property type="component" value="Unassembled WGS sequence"/>
</dbReference>
<evidence type="ECO:0000259" key="2">
    <source>
        <dbReference type="PROSITE" id="PS50011"/>
    </source>
</evidence>
<dbReference type="Gene3D" id="1.10.510.10">
    <property type="entry name" value="Transferase(Phosphotransferase) domain 1"/>
    <property type="match status" value="1"/>
</dbReference>
<dbReference type="SUPFAM" id="SSF56112">
    <property type="entry name" value="Protein kinase-like (PK-like)"/>
    <property type="match status" value="1"/>
</dbReference>
<proteinExistence type="predicted"/>
<dbReference type="InterPro" id="IPR000719">
    <property type="entry name" value="Prot_kinase_dom"/>
</dbReference>
<dbReference type="GO" id="GO:0004674">
    <property type="term" value="F:protein serine/threonine kinase activity"/>
    <property type="evidence" value="ECO:0007669"/>
    <property type="project" value="TreeGrafter"/>
</dbReference>